<dbReference type="InterPro" id="IPR050595">
    <property type="entry name" value="Bact_response_regulator"/>
</dbReference>
<dbReference type="PANTHER" id="PTHR44591:SF3">
    <property type="entry name" value="RESPONSE REGULATORY DOMAIN-CONTAINING PROTEIN"/>
    <property type="match status" value="1"/>
</dbReference>
<proteinExistence type="predicted"/>
<feature type="modified residue" description="4-aspartylphosphate" evidence="2">
    <location>
        <position position="65"/>
    </location>
</feature>
<sequence>MLIMSYEDKKIFVIDDLNTLRETIVSHLREEGFGRIYQAIDGQDALKKLEELYGRDEKIDLIFSDINMPNMNGIELLKELKSDERFVDIPVVMLSSENEKEIVMEAVMSGASNYILKPFTKMTLRSKLGEIDKLLA</sequence>
<protein>
    <submittedName>
        <fullName evidence="4">Response regulator</fullName>
    </submittedName>
</protein>
<evidence type="ECO:0000256" key="2">
    <source>
        <dbReference type="PROSITE-ProRule" id="PRU00169"/>
    </source>
</evidence>
<dbReference type="InterPro" id="IPR001789">
    <property type="entry name" value="Sig_transdc_resp-reg_receiver"/>
</dbReference>
<evidence type="ECO:0000313" key="4">
    <source>
        <dbReference type="EMBL" id="RZF22713.1"/>
    </source>
</evidence>
<accession>A0ABY0IKP0</accession>
<feature type="domain" description="Response regulatory" evidence="3">
    <location>
        <begin position="10"/>
        <end position="132"/>
    </location>
</feature>
<dbReference type="InterPro" id="IPR011006">
    <property type="entry name" value="CheY-like_superfamily"/>
</dbReference>
<dbReference type="SUPFAM" id="SSF52172">
    <property type="entry name" value="CheY-like"/>
    <property type="match status" value="1"/>
</dbReference>
<comment type="caution">
    <text evidence="4">The sequence shown here is derived from an EMBL/GenBank/DDBJ whole genome shotgun (WGS) entry which is preliminary data.</text>
</comment>
<organism evidence="4 5">
    <name type="scientific">Halobacteriovorax vibrionivorans</name>
    <dbReference type="NCBI Taxonomy" id="2152716"/>
    <lineage>
        <taxon>Bacteria</taxon>
        <taxon>Pseudomonadati</taxon>
        <taxon>Bdellovibrionota</taxon>
        <taxon>Bacteriovoracia</taxon>
        <taxon>Bacteriovoracales</taxon>
        <taxon>Halobacteriovoraceae</taxon>
        <taxon>Halobacteriovorax</taxon>
    </lineage>
</organism>
<dbReference type="Proteomes" id="UP000443582">
    <property type="component" value="Unassembled WGS sequence"/>
</dbReference>
<gene>
    <name evidence="4" type="ORF">DAY19_02770</name>
</gene>
<evidence type="ECO:0000259" key="3">
    <source>
        <dbReference type="PROSITE" id="PS50110"/>
    </source>
</evidence>
<dbReference type="SMART" id="SM00448">
    <property type="entry name" value="REC"/>
    <property type="match status" value="1"/>
</dbReference>
<dbReference type="Pfam" id="PF00072">
    <property type="entry name" value="Response_reg"/>
    <property type="match status" value="1"/>
</dbReference>
<dbReference type="Gene3D" id="3.40.50.2300">
    <property type="match status" value="1"/>
</dbReference>
<name>A0ABY0IKP0_9BACT</name>
<keyword evidence="5" id="KW-1185">Reference proteome</keyword>
<reference evidence="5" key="1">
    <citation type="journal article" date="2019" name="Int. J. Syst. Evol. Microbiol.">
        <title>Halobacteriovorax valvorus sp. nov., a novel prokaryotic predator isolated from coastal seawater of China.</title>
        <authorList>
            <person name="Chen M.-X."/>
        </authorList>
    </citation>
    <scope>NUCLEOTIDE SEQUENCE [LARGE SCALE GENOMIC DNA]</scope>
    <source>
        <strain evidence="5">BL9</strain>
    </source>
</reference>
<dbReference type="PROSITE" id="PS50110">
    <property type="entry name" value="RESPONSE_REGULATORY"/>
    <property type="match status" value="1"/>
</dbReference>
<dbReference type="PANTHER" id="PTHR44591">
    <property type="entry name" value="STRESS RESPONSE REGULATOR PROTEIN 1"/>
    <property type="match status" value="1"/>
</dbReference>
<dbReference type="EMBL" id="QDKL01000001">
    <property type="protein sequence ID" value="RZF22713.1"/>
    <property type="molecule type" value="Genomic_DNA"/>
</dbReference>
<evidence type="ECO:0000256" key="1">
    <source>
        <dbReference type="ARBA" id="ARBA00022553"/>
    </source>
</evidence>
<evidence type="ECO:0000313" key="5">
    <source>
        <dbReference type="Proteomes" id="UP000443582"/>
    </source>
</evidence>
<keyword evidence="1 2" id="KW-0597">Phosphoprotein</keyword>